<dbReference type="GeneID" id="80832293"/>
<organism evidence="2 3">
    <name type="scientific">Vibrio phage vB_VpaM_VPs20</name>
    <dbReference type="NCBI Taxonomy" id="2978980"/>
    <lineage>
        <taxon>Viruses</taxon>
        <taxon>Duplodnaviria</taxon>
        <taxon>Heunggongvirae</taxon>
        <taxon>Uroviricota</taxon>
        <taxon>Caudoviricetes</taxon>
        <taxon>Chaseviridae</taxon>
        <taxon>Nefertitivirinae</taxon>
        <taxon>Liaoningvirus</taxon>
        <taxon>Liaoningvirus VPs20</taxon>
    </lineage>
</organism>
<dbReference type="InterPro" id="IPR009045">
    <property type="entry name" value="Zn_M74/Hedgehog-like"/>
</dbReference>
<keyword evidence="2" id="KW-0121">Carboxypeptidase</keyword>
<dbReference type="RefSeq" id="YP_010845143.1">
    <property type="nucleotide sequence ID" value="NC_079185.1"/>
</dbReference>
<dbReference type="Gene3D" id="3.30.1380.10">
    <property type="match status" value="1"/>
</dbReference>
<dbReference type="SUPFAM" id="SSF55166">
    <property type="entry name" value="Hedgehog/DD-peptidase"/>
    <property type="match status" value="1"/>
</dbReference>
<reference evidence="2" key="1">
    <citation type="submission" date="2022-07" db="EMBL/GenBank/DDBJ databases">
        <authorList>
            <person name="Liu S."/>
        </authorList>
    </citation>
    <scope>NUCLEOTIDE SEQUENCE</scope>
</reference>
<dbReference type="GO" id="GO:0004180">
    <property type="term" value="F:carboxypeptidase activity"/>
    <property type="evidence" value="ECO:0007669"/>
    <property type="project" value="UniProtKB-KW"/>
</dbReference>
<dbReference type="EMBL" id="OP056089">
    <property type="protein sequence ID" value="UYD72138.1"/>
    <property type="molecule type" value="Genomic_DNA"/>
</dbReference>
<accession>A0A9X9NZT3</accession>
<dbReference type="Proteomes" id="UP001163333">
    <property type="component" value="Segment"/>
</dbReference>
<evidence type="ECO:0000259" key="1">
    <source>
        <dbReference type="Pfam" id="PF08291"/>
    </source>
</evidence>
<name>A0A9X9NZT3_9CAUD</name>
<keyword evidence="3" id="KW-1185">Reference proteome</keyword>
<keyword evidence="2" id="KW-0645">Protease</keyword>
<sequence length="123" mass="14204">MWKNFTDNDLRCQETGEWNDHPAFIPFMDMVQELRTEMGFPFYVTSGYRSPKHSIEARKSKPGSHSRAAIDFRVTTAQSWLVVERAMQMGFKGIGIKKSNVAGCCIIHLDADPERTVRRMWGY</sequence>
<keyword evidence="2" id="KW-0378">Hydrolase</keyword>
<dbReference type="InterPro" id="IPR013230">
    <property type="entry name" value="Peptidase_M15A_C"/>
</dbReference>
<feature type="domain" description="Peptidase M15A C-terminal" evidence="1">
    <location>
        <begin position="5"/>
        <end position="100"/>
    </location>
</feature>
<dbReference type="KEGG" id="vg:80832293"/>
<proteinExistence type="predicted"/>
<evidence type="ECO:0000313" key="2">
    <source>
        <dbReference type="EMBL" id="UYD72138.1"/>
    </source>
</evidence>
<evidence type="ECO:0000313" key="3">
    <source>
        <dbReference type="Proteomes" id="UP001163333"/>
    </source>
</evidence>
<protein>
    <submittedName>
        <fullName evidence="2">D-Ala-D-Ala carboxypeptidase family metallohydrolase</fullName>
    </submittedName>
</protein>
<dbReference type="Pfam" id="PF08291">
    <property type="entry name" value="Peptidase_M15_3"/>
    <property type="match status" value="1"/>
</dbReference>